<dbReference type="EMBL" id="KN837189">
    <property type="protein sequence ID" value="KIJ35360.1"/>
    <property type="molecule type" value="Genomic_DNA"/>
</dbReference>
<feature type="compositionally biased region" description="Low complexity" evidence="1">
    <location>
        <begin position="1"/>
        <end position="11"/>
    </location>
</feature>
<dbReference type="Proteomes" id="UP000054279">
    <property type="component" value="Unassembled WGS sequence"/>
</dbReference>
<gene>
    <name evidence="2" type="ORF">M422DRAFT_262321</name>
</gene>
<protein>
    <submittedName>
        <fullName evidence="2">Uncharacterized protein</fullName>
    </submittedName>
</protein>
<keyword evidence="3" id="KW-1185">Reference proteome</keyword>
<evidence type="ECO:0000256" key="1">
    <source>
        <dbReference type="SAM" id="MobiDB-lite"/>
    </source>
</evidence>
<evidence type="ECO:0000313" key="3">
    <source>
        <dbReference type="Proteomes" id="UP000054279"/>
    </source>
</evidence>
<proteinExistence type="predicted"/>
<accession>A0A0C9VCW6</accession>
<dbReference type="AlphaFoldDB" id="A0A0C9VCW6"/>
<reference evidence="2 3" key="1">
    <citation type="submission" date="2014-06" db="EMBL/GenBank/DDBJ databases">
        <title>Evolutionary Origins and Diversification of the Mycorrhizal Mutualists.</title>
        <authorList>
            <consortium name="DOE Joint Genome Institute"/>
            <consortium name="Mycorrhizal Genomics Consortium"/>
            <person name="Kohler A."/>
            <person name="Kuo A."/>
            <person name="Nagy L.G."/>
            <person name="Floudas D."/>
            <person name="Copeland A."/>
            <person name="Barry K.W."/>
            <person name="Cichocki N."/>
            <person name="Veneault-Fourrey C."/>
            <person name="LaButti K."/>
            <person name="Lindquist E.A."/>
            <person name="Lipzen A."/>
            <person name="Lundell T."/>
            <person name="Morin E."/>
            <person name="Murat C."/>
            <person name="Riley R."/>
            <person name="Ohm R."/>
            <person name="Sun H."/>
            <person name="Tunlid A."/>
            <person name="Henrissat B."/>
            <person name="Grigoriev I.V."/>
            <person name="Hibbett D.S."/>
            <person name="Martin F."/>
        </authorList>
    </citation>
    <scope>NUCLEOTIDE SEQUENCE [LARGE SCALE GENOMIC DNA]</scope>
    <source>
        <strain evidence="2 3">SS14</strain>
    </source>
</reference>
<dbReference type="HOGENOM" id="CLU_1078357_0_0_1"/>
<name>A0A0C9VCW6_SPHS4</name>
<organism evidence="2 3">
    <name type="scientific">Sphaerobolus stellatus (strain SS14)</name>
    <dbReference type="NCBI Taxonomy" id="990650"/>
    <lineage>
        <taxon>Eukaryota</taxon>
        <taxon>Fungi</taxon>
        <taxon>Dikarya</taxon>
        <taxon>Basidiomycota</taxon>
        <taxon>Agaricomycotina</taxon>
        <taxon>Agaricomycetes</taxon>
        <taxon>Phallomycetidae</taxon>
        <taxon>Geastrales</taxon>
        <taxon>Sphaerobolaceae</taxon>
        <taxon>Sphaerobolus</taxon>
    </lineage>
</organism>
<evidence type="ECO:0000313" key="2">
    <source>
        <dbReference type="EMBL" id="KIJ35360.1"/>
    </source>
</evidence>
<feature type="region of interest" description="Disordered" evidence="1">
    <location>
        <begin position="1"/>
        <end position="27"/>
    </location>
</feature>
<sequence length="258" mass="27914">MLSRASSLSPSSQPPPPQRPRDVGISPGLAAMGRAVDAAPDPCLPSGSPLETGCTTNRGQFALALLDALPPWLPAISFFAIATTIPSTICPFLSTVVHVTAFRPWPTPLPSSTISSLRALSRRPKLRKPDFLPRHRDFLRFTRINHLRTVSPTTSLLPEGLDLIRLWYAICSNETIFTLSIGTIANPPLTILGTPSSIALSHRPIADILLIQCMQAKSLCSCQSYENVRSSLIRLNLKHPTSSTSTSLHPKSNTTASH</sequence>